<reference evidence="1 2" key="1">
    <citation type="submission" date="2018-03" db="EMBL/GenBank/DDBJ databases">
        <title>The draft genome of Zobellella taiwanensis JCM 13381.</title>
        <authorList>
            <person name="Liu L."/>
            <person name="Li L."/>
            <person name="Wang T."/>
            <person name="Zhang X."/>
            <person name="Liang L."/>
        </authorList>
    </citation>
    <scope>NUCLEOTIDE SEQUENCE [LARGE SCALE GENOMIC DNA]</scope>
    <source>
        <strain evidence="1 2">JCM 13381</strain>
    </source>
</reference>
<keyword evidence="2" id="KW-1185">Reference proteome</keyword>
<evidence type="ECO:0000313" key="1">
    <source>
        <dbReference type="EMBL" id="PSJ41163.1"/>
    </source>
</evidence>
<gene>
    <name evidence="1" type="ORF">C7I36_11330</name>
</gene>
<proteinExistence type="predicted"/>
<dbReference type="Proteomes" id="UP000242181">
    <property type="component" value="Unassembled WGS sequence"/>
</dbReference>
<dbReference type="OrthoDB" id="982633at2"/>
<dbReference type="Gene3D" id="3.30.70.2050">
    <property type="match status" value="1"/>
</dbReference>
<dbReference type="AlphaFoldDB" id="A0A2P7QT69"/>
<dbReference type="Gene3D" id="3.30.70.2060">
    <property type="match status" value="1"/>
</dbReference>
<protein>
    <submittedName>
        <fullName evidence="1">Nitrous oxide reductase accessory protein NosL</fullName>
    </submittedName>
</protein>
<comment type="caution">
    <text evidence="1">The sequence shown here is derived from an EMBL/GenBank/DDBJ whole genome shotgun (WGS) entry which is preliminary data.</text>
</comment>
<dbReference type="SUPFAM" id="SSF160387">
    <property type="entry name" value="NosL/MerB-like"/>
    <property type="match status" value="1"/>
</dbReference>
<dbReference type="InterPro" id="IPR008719">
    <property type="entry name" value="N2O_reductase_NosL"/>
</dbReference>
<dbReference type="RefSeq" id="WP_106453816.1">
    <property type="nucleotide sequence ID" value="NZ_PXYH01000014.1"/>
</dbReference>
<evidence type="ECO:0000313" key="2">
    <source>
        <dbReference type="Proteomes" id="UP000242181"/>
    </source>
</evidence>
<dbReference type="PROSITE" id="PS51257">
    <property type="entry name" value="PROKAR_LIPOPROTEIN"/>
    <property type="match status" value="1"/>
</dbReference>
<dbReference type="PANTHER" id="PTHR41247:SF1">
    <property type="entry name" value="HTH-TYPE TRANSCRIPTIONAL REPRESSOR YCNK"/>
    <property type="match status" value="1"/>
</dbReference>
<sequence>MRLFAFVLLLPILLLSGCGDRIEEQARRAVEIEQGDECHLCGMVISRFPGPKGEAYEQGEEQVRKFCSTRDLMNWALDPENRHARQQIWVHDMSVVPWEEPDDEQFIDAEAAWYVVGSSRTGAMGPTLASFGQQTVAEQFASQYGGQVLAFRELTLENINQDGQHQMH</sequence>
<name>A0A2P7QT69_9GAMM</name>
<dbReference type="Pfam" id="PF05573">
    <property type="entry name" value="NosL"/>
    <property type="match status" value="1"/>
</dbReference>
<dbReference type="PANTHER" id="PTHR41247">
    <property type="entry name" value="HTH-TYPE TRANSCRIPTIONAL REPRESSOR YCNK"/>
    <property type="match status" value="1"/>
</dbReference>
<organism evidence="1 2">
    <name type="scientific">Zobellella taiwanensis</name>
    <dbReference type="NCBI Taxonomy" id="347535"/>
    <lineage>
        <taxon>Bacteria</taxon>
        <taxon>Pseudomonadati</taxon>
        <taxon>Pseudomonadota</taxon>
        <taxon>Gammaproteobacteria</taxon>
        <taxon>Aeromonadales</taxon>
        <taxon>Aeromonadaceae</taxon>
        <taxon>Zobellella</taxon>
    </lineage>
</organism>
<accession>A0A2P7QT69</accession>
<dbReference type="EMBL" id="PXYH01000014">
    <property type="protein sequence ID" value="PSJ41163.1"/>
    <property type="molecule type" value="Genomic_DNA"/>
</dbReference>